<evidence type="ECO:0000313" key="4">
    <source>
        <dbReference type="EMBL" id="MFC6788633.1"/>
    </source>
</evidence>
<dbReference type="PROSITE" id="PS51186">
    <property type="entry name" value="GNAT"/>
    <property type="match status" value="1"/>
</dbReference>
<evidence type="ECO:0000256" key="2">
    <source>
        <dbReference type="ARBA" id="ARBA00023315"/>
    </source>
</evidence>
<evidence type="ECO:0000256" key="1">
    <source>
        <dbReference type="ARBA" id="ARBA00022679"/>
    </source>
</evidence>
<dbReference type="InterPro" id="IPR050832">
    <property type="entry name" value="Bact_Acetyltransf"/>
</dbReference>
<proteinExistence type="predicted"/>
<dbReference type="EMBL" id="JBHSWN010000001">
    <property type="protein sequence ID" value="MFC6788633.1"/>
    <property type="molecule type" value="Genomic_DNA"/>
</dbReference>
<dbReference type="InterPro" id="IPR000182">
    <property type="entry name" value="GNAT_dom"/>
</dbReference>
<keyword evidence="2 4" id="KW-0012">Acyltransferase</keyword>
<gene>
    <name evidence="4" type="ORF">ACFQE0_02735</name>
</gene>
<organism evidence="4 5">
    <name type="scientific">Methylobacterium komagatae</name>
    <dbReference type="NCBI Taxonomy" id="374425"/>
    <lineage>
        <taxon>Bacteria</taxon>
        <taxon>Pseudomonadati</taxon>
        <taxon>Pseudomonadota</taxon>
        <taxon>Alphaproteobacteria</taxon>
        <taxon>Hyphomicrobiales</taxon>
        <taxon>Methylobacteriaceae</taxon>
        <taxon>Methylobacterium</taxon>
    </lineage>
</organism>
<dbReference type="Proteomes" id="UP001596292">
    <property type="component" value="Unassembled WGS sequence"/>
</dbReference>
<dbReference type="Pfam" id="PF00583">
    <property type="entry name" value="Acetyltransf_1"/>
    <property type="match status" value="1"/>
</dbReference>
<reference evidence="5" key="1">
    <citation type="journal article" date="2019" name="Int. J. Syst. Evol. Microbiol.">
        <title>The Global Catalogue of Microorganisms (GCM) 10K type strain sequencing project: providing services to taxonomists for standard genome sequencing and annotation.</title>
        <authorList>
            <consortium name="The Broad Institute Genomics Platform"/>
            <consortium name="The Broad Institute Genome Sequencing Center for Infectious Disease"/>
            <person name="Wu L."/>
            <person name="Ma J."/>
        </authorList>
    </citation>
    <scope>NUCLEOTIDE SEQUENCE [LARGE SCALE GENOMIC DNA]</scope>
    <source>
        <strain evidence="5">CCUG 48316</strain>
    </source>
</reference>
<protein>
    <submittedName>
        <fullName evidence="4">GNAT family N-acetyltransferase</fullName>
        <ecNumber evidence="4">2.3.-.-</ecNumber>
    </submittedName>
</protein>
<keyword evidence="5" id="KW-1185">Reference proteome</keyword>
<name>A0ABW2BDY9_9HYPH</name>
<keyword evidence="1 4" id="KW-0808">Transferase</keyword>
<evidence type="ECO:0000313" key="5">
    <source>
        <dbReference type="Proteomes" id="UP001596292"/>
    </source>
</evidence>
<dbReference type="CDD" id="cd04301">
    <property type="entry name" value="NAT_SF"/>
    <property type="match status" value="1"/>
</dbReference>
<dbReference type="Gene3D" id="3.40.630.30">
    <property type="match status" value="1"/>
</dbReference>
<dbReference type="RefSeq" id="WP_378966841.1">
    <property type="nucleotide sequence ID" value="NZ_JBHSWN010000001.1"/>
</dbReference>
<dbReference type="SUPFAM" id="SSF55729">
    <property type="entry name" value="Acyl-CoA N-acyltransferases (Nat)"/>
    <property type="match status" value="1"/>
</dbReference>
<feature type="domain" description="N-acetyltransferase" evidence="3">
    <location>
        <begin position="7"/>
        <end position="154"/>
    </location>
</feature>
<dbReference type="PANTHER" id="PTHR43877">
    <property type="entry name" value="AMINOALKYLPHOSPHONATE N-ACETYLTRANSFERASE-RELATED-RELATED"/>
    <property type="match status" value="1"/>
</dbReference>
<dbReference type="GO" id="GO:0016746">
    <property type="term" value="F:acyltransferase activity"/>
    <property type="evidence" value="ECO:0007669"/>
    <property type="project" value="UniProtKB-KW"/>
</dbReference>
<evidence type="ECO:0000259" key="3">
    <source>
        <dbReference type="PROSITE" id="PS51186"/>
    </source>
</evidence>
<accession>A0ABW2BDY9</accession>
<sequence length="154" mass="15747">MGQRYGLEIRAASATDAQGVAALMADLGLGSVEPGLMAGRLDALIRAGGSALIAVEWGPPSGLIALQIVHDLTAARPAGFIATLAVAPDARRRGIGRLLVKAVSRSARLAGCDRLLLPPGDAEAGLAEFASATGFVPEGGLFVRPLLRRGGREE</sequence>
<comment type="caution">
    <text evidence="4">The sequence shown here is derived from an EMBL/GenBank/DDBJ whole genome shotgun (WGS) entry which is preliminary data.</text>
</comment>
<dbReference type="EC" id="2.3.-.-" evidence="4"/>
<dbReference type="InterPro" id="IPR016181">
    <property type="entry name" value="Acyl_CoA_acyltransferase"/>
</dbReference>